<dbReference type="AlphaFoldDB" id="A0A916S3R4"/>
<evidence type="ECO:0000313" key="2">
    <source>
        <dbReference type="Proteomes" id="UP000636264"/>
    </source>
</evidence>
<protein>
    <recommendedName>
        <fullName evidence="3">GGDEF domain-containing protein</fullName>
    </recommendedName>
</protein>
<evidence type="ECO:0000313" key="1">
    <source>
        <dbReference type="EMBL" id="GGA82534.1"/>
    </source>
</evidence>
<dbReference type="Proteomes" id="UP000636264">
    <property type="component" value="Unassembled WGS sequence"/>
</dbReference>
<keyword evidence="2" id="KW-1185">Reference proteome</keyword>
<name>A0A916S3R4_9HYPH</name>
<organism evidence="1 2">
    <name type="scientific">Nitratireductor aestuarii</name>
    <dbReference type="NCBI Taxonomy" id="1735103"/>
    <lineage>
        <taxon>Bacteria</taxon>
        <taxon>Pseudomonadati</taxon>
        <taxon>Pseudomonadota</taxon>
        <taxon>Alphaproteobacteria</taxon>
        <taxon>Hyphomicrobiales</taxon>
        <taxon>Phyllobacteriaceae</taxon>
        <taxon>Nitratireductor</taxon>
    </lineage>
</organism>
<sequence>MELNFSIGCATSQPGERLTAVARRANLLMYENKRAKDAAAVGQ</sequence>
<dbReference type="RefSeq" id="WP_280516506.1">
    <property type="nucleotide sequence ID" value="NZ_BMIF01000027.1"/>
</dbReference>
<dbReference type="EMBL" id="BMIF01000027">
    <property type="protein sequence ID" value="GGA82534.1"/>
    <property type="molecule type" value="Genomic_DNA"/>
</dbReference>
<accession>A0A916S3R4</accession>
<reference evidence="1" key="2">
    <citation type="submission" date="2020-09" db="EMBL/GenBank/DDBJ databases">
        <authorList>
            <person name="Sun Q."/>
            <person name="Zhou Y."/>
        </authorList>
    </citation>
    <scope>NUCLEOTIDE SEQUENCE</scope>
    <source>
        <strain evidence="1">CGMCC 1.15320</strain>
    </source>
</reference>
<proteinExistence type="predicted"/>
<comment type="caution">
    <text evidence="1">The sequence shown here is derived from an EMBL/GenBank/DDBJ whole genome shotgun (WGS) entry which is preliminary data.</text>
</comment>
<gene>
    <name evidence="1" type="ORF">GCM10011385_40930</name>
</gene>
<reference evidence="1" key="1">
    <citation type="journal article" date="2014" name="Int. J. Syst. Evol. Microbiol.">
        <title>Complete genome sequence of Corynebacterium casei LMG S-19264T (=DSM 44701T), isolated from a smear-ripened cheese.</title>
        <authorList>
            <consortium name="US DOE Joint Genome Institute (JGI-PGF)"/>
            <person name="Walter F."/>
            <person name="Albersmeier A."/>
            <person name="Kalinowski J."/>
            <person name="Ruckert C."/>
        </authorList>
    </citation>
    <scope>NUCLEOTIDE SEQUENCE</scope>
    <source>
        <strain evidence="1">CGMCC 1.15320</strain>
    </source>
</reference>
<evidence type="ECO:0008006" key="3">
    <source>
        <dbReference type="Google" id="ProtNLM"/>
    </source>
</evidence>